<evidence type="ECO:0000256" key="3">
    <source>
        <dbReference type="ARBA" id="ARBA00022837"/>
    </source>
</evidence>
<dbReference type="InterPro" id="IPR005821">
    <property type="entry name" value="Ion_trans_dom"/>
</dbReference>
<evidence type="ECO:0000256" key="7">
    <source>
        <dbReference type="SAM" id="Phobius"/>
    </source>
</evidence>
<evidence type="ECO:0000259" key="8">
    <source>
        <dbReference type="PROSITE" id="PS50222"/>
    </source>
</evidence>
<feature type="domain" description="EF-hand" evidence="8">
    <location>
        <begin position="904"/>
        <end position="939"/>
    </location>
</feature>
<evidence type="ECO:0000313" key="9">
    <source>
        <dbReference type="EMBL" id="CAK9117625.1"/>
    </source>
</evidence>
<dbReference type="InterPro" id="IPR018247">
    <property type="entry name" value="EF_Hand_1_Ca_BS"/>
</dbReference>
<dbReference type="Proteomes" id="UP001642484">
    <property type="component" value="Unassembled WGS sequence"/>
</dbReference>
<dbReference type="InterPro" id="IPR011992">
    <property type="entry name" value="EF-hand-dom_pair"/>
</dbReference>
<dbReference type="Gene3D" id="1.10.238.10">
    <property type="entry name" value="EF-hand"/>
    <property type="match status" value="1"/>
</dbReference>
<feature type="region of interest" description="Disordered" evidence="6">
    <location>
        <begin position="567"/>
        <end position="607"/>
    </location>
</feature>
<name>A0ABP0SYW2_9DINO</name>
<evidence type="ECO:0000256" key="6">
    <source>
        <dbReference type="SAM" id="MobiDB-lite"/>
    </source>
</evidence>
<dbReference type="Pfam" id="PF00520">
    <property type="entry name" value="Ion_trans"/>
    <property type="match status" value="1"/>
</dbReference>
<keyword evidence="2 7" id="KW-0812">Transmembrane</keyword>
<feature type="region of interest" description="Disordered" evidence="6">
    <location>
        <begin position="154"/>
        <end position="183"/>
    </location>
</feature>
<feature type="compositionally biased region" description="Basic and acidic residues" evidence="6">
    <location>
        <begin position="35"/>
        <end position="66"/>
    </location>
</feature>
<dbReference type="Gene3D" id="1.20.120.350">
    <property type="entry name" value="Voltage-gated potassium channels. Chain C"/>
    <property type="match status" value="1"/>
</dbReference>
<keyword evidence="10" id="KW-1185">Reference proteome</keyword>
<protein>
    <recommendedName>
        <fullName evidence="8">EF-hand domain-containing protein</fullName>
    </recommendedName>
</protein>
<sequence length="1054" mass="118327">MAFGAGRFWGDDGAGTGALEDWDPWPLQKLWRQGAELEQHEEQQDHEDPQDAVEDLHEEQVKDQRHAVVQQEDQVDAPPPAARRARIDPSAVRRMVSSHMARDREPLEPVEPEGGQGGNLWANWLPGRAAYDPQNEPWDARARPAARPERLWEVPAYPGNSRPPHLRPRPSAPTEGRVRLSKELSESWTTREVLRASEKQLEEFDLVHAVVALHRIAKSTDYRELQDDARRRSGGRRSGADASELRGQLAALAAKAAEEVQPGGDGELPHVKEVSKALWALAKVGPWSDTMEGYAPRSWDQDWGRGWTSVHRSLKVLGHSALDRLHELDSHGLSNVAWSFAIARPVPGASAAQKVAEMALRIFPDFQAQGLANTAWAMARLLADPEGSSERRLLDCIAQEVAKNARDFTPQGLANIGWAFATLVWIPKGVVFLGGPWRSTSPPDQKGWQTLLQEPMLSLEDDLSLMLEQQQSALRAAMRAHQKSMLKLLGSLRNNGNISPESQGSSESLLSHDASAQILELREADLIPKPRQLAIQPKEYRSCLDSPLGTAVAGHQPILSESLEVELPPSPHPEADSQLASVAASQDAADVTTRSHKSHHSTRPKTDSEVIDNWAAAEMLQLTGEDKMMGKFDTLIGIFVLLNAFTMALNLECLGSESAMSVGLKQDPTWCSFRPALQVLEHFFVVIFALELFYRIYRVRWEYFRDPWNLMDAGLVLIAVADLYVLEPIFKNTPTSNAVAFRVFRVIKLARVIRIVRALRLFRGLRVLVHACCSFLPSLSWSMALLSLCMLSGGLLMGNLLQDFINDEEADIDHRTWIWMHYGTSYRAIYTMYEMTFAGNWPIYARPVIENVSHVFVLFYITYITFIVFAVIRVITAIFLRETLEAANNDAELMVQEGLRRKATYIHKLESIFNAVDESQDGLLSEEELNELFRDSRVTTYLETLDIDVQQSEALFHLLANGHGEITCADFIDGILRCKGPARAIDQILMQKDVRHLAHQVKYLTDALENEKIIPKRNTRAKKGKALRSRRSFIADELLFLGQSGRTDNQRYTS</sequence>
<keyword evidence="5 7" id="KW-0472">Membrane</keyword>
<feature type="region of interest" description="Disordered" evidence="6">
    <location>
        <begin position="223"/>
        <end position="243"/>
    </location>
</feature>
<evidence type="ECO:0000256" key="2">
    <source>
        <dbReference type="ARBA" id="ARBA00022692"/>
    </source>
</evidence>
<feature type="transmembrane region" description="Helical" evidence="7">
    <location>
        <begin position="767"/>
        <end position="793"/>
    </location>
</feature>
<dbReference type="SUPFAM" id="SSF47473">
    <property type="entry name" value="EF-hand"/>
    <property type="match status" value="1"/>
</dbReference>
<dbReference type="SUPFAM" id="SSF81324">
    <property type="entry name" value="Voltage-gated potassium channels"/>
    <property type="match status" value="1"/>
</dbReference>
<dbReference type="InterPro" id="IPR043203">
    <property type="entry name" value="VGCC_Ca_Na"/>
</dbReference>
<feature type="compositionally biased region" description="Low complexity" evidence="6">
    <location>
        <begin position="576"/>
        <end position="591"/>
    </location>
</feature>
<evidence type="ECO:0000256" key="4">
    <source>
        <dbReference type="ARBA" id="ARBA00022989"/>
    </source>
</evidence>
<dbReference type="EMBL" id="CAXAMN010028772">
    <property type="protein sequence ID" value="CAK9117625.1"/>
    <property type="molecule type" value="Genomic_DNA"/>
</dbReference>
<comment type="caution">
    <text evidence="9">The sequence shown here is derived from an EMBL/GenBank/DDBJ whole genome shotgun (WGS) entry which is preliminary data.</text>
</comment>
<gene>
    <name evidence="9" type="ORF">CCMP2556_LOCUS54911</name>
</gene>
<proteinExistence type="predicted"/>
<evidence type="ECO:0000313" key="10">
    <source>
        <dbReference type="Proteomes" id="UP001642484"/>
    </source>
</evidence>
<dbReference type="PROSITE" id="PS00018">
    <property type="entry name" value="EF_HAND_1"/>
    <property type="match status" value="1"/>
</dbReference>
<feature type="compositionally biased region" description="Basic residues" evidence="6">
    <location>
        <begin position="594"/>
        <end position="603"/>
    </location>
</feature>
<keyword evidence="4 7" id="KW-1133">Transmembrane helix</keyword>
<reference evidence="9 10" key="1">
    <citation type="submission" date="2024-02" db="EMBL/GenBank/DDBJ databases">
        <authorList>
            <person name="Chen Y."/>
            <person name="Shah S."/>
            <person name="Dougan E. K."/>
            <person name="Thang M."/>
            <person name="Chan C."/>
        </authorList>
    </citation>
    <scope>NUCLEOTIDE SEQUENCE [LARGE SCALE GENOMIC DNA]</scope>
</reference>
<accession>A0ABP0SYW2</accession>
<dbReference type="InterPro" id="IPR002048">
    <property type="entry name" value="EF_hand_dom"/>
</dbReference>
<dbReference type="PANTHER" id="PTHR10037">
    <property type="entry name" value="VOLTAGE-GATED CATION CHANNEL CALCIUM AND SODIUM"/>
    <property type="match status" value="1"/>
</dbReference>
<comment type="subcellular location">
    <subcellularLocation>
        <location evidence="1">Membrane</location>
        <topology evidence="1">Multi-pass membrane protein</topology>
    </subcellularLocation>
</comment>
<feature type="region of interest" description="Disordered" evidence="6">
    <location>
        <begin position="1"/>
        <end position="117"/>
    </location>
</feature>
<dbReference type="InterPro" id="IPR027359">
    <property type="entry name" value="Volt_channel_dom_sf"/>
</dbReference>
<feature type="transmembrane region" description="Helical" evidence="7">
    <location>
        <begin position="857"/>
        <end position="880"/>
    </location>
</feature>
<dbReference type="Gene3D" id="1.10.287.70">
    <property type="match status" value="1"/>
</dbReference>
<dbReference type="PROSITE" id="PS50222">
    <property type="entry name" value="EF_HAND_2"/>
    <property type="match status" value="1"/>
</dbReference>
<dbReference type="PANTHER" id="PTHR10037:SF62">
    <property type="entry name" value="SODIUM CHANNEL PROTEIN 60E"/>
    <property type="match status" value="1"/>
</dbReference>
<keyword evidence="3" id="KW-0106">Calcium</keyword>
<organism evidence="9 10">
    <name type="scientific">Durusdinium trenchii</name>
    <dbReference type="NCBI Taxonomy" id="1381693"/>
    <lineage>
        <taxon>Eukaryota</taxon>
        <taxon>Sar</taxon>
        <taxon>Alveolata</taxon>
        <taxon>Dinophyceae</taxon>
        <taxon>Suessiales</taxon>
        <taxon>Symbiodiniaceae</taxon>
        <taxon>Durusdinium</taxon>
    </lineage>
</organism>
<evidence type="ECO:0000256" key="1">
    <source>
        <dbReference type="ARBA" id="ARBA00004141"/>
    </source>
</evidence>
<evidence type="ECO:0000256" key="5">
    <source>
        <dbReference type="ARBA" id="ARBA00023136"/>
    </source>
</evidence>